<feature type="transmembrane region" description="Helical" evidence="2">
    <location>
        <begin position="130"/>
        <end position="150"/>
    </location>
</feature>
<reference evidence="3" key="1">
    <citation type="journal article" date="2014" name="Int. J. Syst. Evol. Microbiol.">
        <title>Complete genome sequence of Corynebacterium casei LMG S-19264T (=DSM 44701T), isolated from a smear-ripened cheese.</title>
        <authorList>
            <consortium name="US DOE Joint Genome Institute (JGI-PGF)"/>
            <person name="Walter F."/>
            <person name="Albersmeier A."/>
            <person name="Kalinowski J."/>
            <person name="Ruckert C."/>
        </authorList>
    </citation>
    <scope>NUCLEOTIDE SEQUENCE</scope>
    <source>
        <strain evidence="3">CGMCC 4.5737</strain>
    </source>
</reference>
<keyword evidence="4" id="KW-1185">Reference proteome</keyword>
<dbReference type="InterPro" id="IPR057952">
    <property type="entry name" value="Rv2743c-like"/>
</dbReference>
<feature type="region of interest" description="Disordered" evidence="1">
    <location>
        <begin position="33"/>
        <end position="53"/>
    </location>
</feature>
<dbReference type="AlphaFoldDB" id="A0A8J3C988"/>
<evidence type="ECO:0000256" key="1">
    <source>
        <dbReference type="SAM" id="MobiDB-lite"/>
    </source>
</evidence>
<feature type="transmembrane region" description="Helical" evidence="2">
    <location>
        <begin position="104"/>
        <end position="124"/>
    </location>
</feature>
<keyword evidence="2" id="KW-1133">Transmembrane helix</keyword>
<accession>A0A8J3C988</accession>
<dbReference type="NCBIfam" id="NF047839">
    <property type="entry name" value="PspM_Rv2743c"/>
    <property type="match status" value="1"/>
</dbReference>
<dbReference type="EMBL" id="BMMK01000002">
    <property type="protein sequence ID" value="GGM38010.1"/>
    <property type="molecule type" value="Genomic_DNA"/>
</dbReference>
<gene>
    <name evidence="3" type="ORF">GCM10012275_06310</name>
</gene>
<evidence type="ECO:0000313" key="3">
    <source>
        <dbReference type="EMBL" id="GGM38010.1"/>
    </source>
</evidence>
<keyword evidence="2" id="KW-0812">Transmembrane</keyword>
<reference evidence="3" key="2">
    <citation type="submission" date="2020-09" db="EMBL/GenBank/DDBJ databases">
        <authorList>
            <person name="Sun Q."/>
            <person name="Zhou Y."/>
        </authorList>
    </citation>
    <scope>NUCLEOTIDE SEQUENCE</scope>
    <source>
        <strain evidence="3">CGMCC 4.5737</strain>
    </source>
</reference>
<organism evidence="3 4">
    <name type="scientific">Longimycelium tulufanense</name>
    <dbReference type="NCBI Taxonomy" id="907463"/>
    <lineage>
        <taxon>Bacteria</taxon>
        <taxon>Bacillati</taxon>
        <taxon>Actinomycetota</taxon>
        <taxon>Actinomycetes</taxon>
        <taxon>Pseudonocardiales</taxon>
        <taxon>Pseudonocardiaceae</taxon>
        <taxon>Longimycelium</taxon>
    </lineage>
</organism>
<name>A0A8J3C988_9PSEU</name>
<dbReference type="RefSeq" id="WP_189053647.1">
    <property type="nucleotide sequence ID" value="NZ_BMMK01000002.1"/>
</dbReference>
<sequence>MGARHDRWQERWERHRYRLEQVERYARQWQRRHQRDLARTEARRDRHVRRRSQGERLARQAAEMAPVAGEIGQAVLTGLRGRIAARKDPRARALRKRRRARRALRFRGWTAGIGGGATGAMAILQAPPEVIVGGGGFTALFTALAVSAGLRLRKLNRSPLPEPTAVPPELPPVGSAAREPMERLAGAEQSLNELLRQLRAPGSAGVAAVPTESVSDTEASARAAADALRAVAARLRAVELARDAAPSGEREPLSADVRKLRARLDDGVDDYGRLVAAAGRAVAASADGADQAPRSVLADATDRLAGLAVALRELNGGFLGSDRADTG</sequence>
<comment type="caution">
    <text evidence="3">The sequence shown here is derived from an EMBL/GenBank/DDBJ whole genome shotgun (WGS) entry which is preliminary data.</text>
</comment>
<dbReference type="Pfam" id="PF25587">
    <property type="entry name" value="Rv2743c"/>
    <property type="match status" value="1"/>
</dbReference>
<protein>
    <submittedName>
        <fullName evidence="3">Uncharacterized protein</fullName>
    </submittedName>
</protein>
<evidence type="ECO:0000256" key="2">
    <source>
        <dbReference type="SAM" id="Phobius"/>
    </source>
</evidence>
<dbReference type="Proteomes" id="UP000637578">
    <property type="component" value="Unassembled WGS sequence"/>
</dbReference>
<evidence type="ECO:0000313" key="4">
    <source>
        <dbReference type="Proteomes" id="UP000637578"/>
    </source>
</evidence>
<feature type="compositionally biased region" description="Basic and acidic residues" evidence="1">
    <location>
        <begin position="35"/>
        <end position="44"/>
    </location>
</feature>
<proteinExistence type="predicted"/>
<keyword evidence="2" id="KW-0472">Membrane</keyword>